<evidence type="ECO:0000313" key="1">
    <source>
        <dbReference type="EMBL" id="KAH3697305.1"/>
    </source>
</evidence>
<organism evidence="1 2">
    <name type="scientific">Dreissena polymorpha</name>
    <name type="common">Zebra mussel</name>
    <name type="synonym">Mytilus polymorpha</name>
    <dbReference type="NCBI Taxonomy" id="45954"/>
    <lineage>
        <taxon>Eukaryota</taxon>
        <taxon>Metazoa</taxon>
        <taxon>Spiralia</taxon>
        <taxon>Lophotrochozoa</taxon>
        <taxon>Mollusca</taxon>
        <taxon>Bivalvia</taxon>
        <taxon>Autobranchia</taxon>
        <taxon>Heteroconchia</taxon>
        <taxon>Euheterodonta</taxon>
        <taxon>Imparidentia</taxon>
        <taxon>Neoheterodontei</taxon>
        <taxon>Myida</taxon>
        <taxon>Dreissenoidea</taxon>
        <taxon>Dreissenidae</taxon>
        <taxon>Dreissena</taxon>
    </lineage>
</organism>
<evidence type="ECO:0000313" key="2">
    <source>
        <dbReference type="Proteomes" id="UP000828390"/>
    </source>
</evidence>
<accession>A0A9D3YF04</accession>
<gene>
    <name evidence="1" type="ORF">DPMN_084802</name>
</gene>
<dbReference type="Proteomes" id="UP000828390">
    <property type="component" value="Unassembled WGS sequence"/>
</dbReference>
<reference evidence="1" key="2">
    <citation type="submission" date="2020-11" db="EMBL/GenBank/DDBJ databases">
        <authorList>
            <person name="McCartney M.A."/>
            <person name="Auch B."/>
            <person name="Kono T."/>
            <person name="Mallez S."/>
            <person name="Becker A."/>
            <person name="Gohl D.M."/>
            <person name="Silverstein K.A.T."/>
            <person name="Koren S."/>
            <person name="Bechman K.B."/>
            <person name="Herman A."/>
            <person name="Abrahante J.E."/>
            <person name="Garbe J."/>
        </authorList>
    </citation>
    <scope>NUCLEOTIDE SEQUENCE</scope>
    <source>
        <strain evidence="1">Duluth1</strain>
        <tissue evidence="1">Whole animal</tissue>
    </source>
</reference>
<comment type="caution">
    <text evidence="1">The sequence shown here is derived from an EMBL/GenBank/DDBJ whole genome shotgun (WGS) entry which is preliminary data.</text>
</comment>
<proteinExistence type="predicted"/>
<name>A0A9D3YF04_DREPO</name>
<sequence>MIQSEVRRAEENARQARAVEMGAQGAWTTWNTADRKLTWGDIWKYEPFRFPFSSGLSMTYYHPQRTCADGDSQQSQNAACVTE</sequence>
<dbReference type="AlphaFoldDB" id="A0A9D3YF04"/>
<protein>
    <submittedName>
        <fullName evidence="1">Uncharacterized protein</fullName>
    </submittedName>
</protein>
<keyword evidence="2" id="KW-1185">Reference proteome</keyword>
<dbReference type="EMBL" id="JAIWYP010000016">
    <property type="protein sequence ID" value="KAH3697305.1"/>
    <property type="molecule type" value="Genomic_DNA"/>
</dbReference>
<reference evidence="1" key="1">
    <citation type="journal article" date="2019" name="bioRxiv">
        <title>The Genome of the Zebra Mussel, Dreissena polymorpha: A Resource for Invasive Species Research.</title>
        <authorList>
            <person name="McCartney M.A."/>
            <person name="Auch B."/>
            <person name="Kono T."/>
            <person name="Mallez S."/>
            <person name="Zhang Y."/>
            <person name="Obille A."/>
            <person name="Becker A."/>
            <person name="Abrahante J.E."/>
            <person name="Garbe J."/>
            <person name="Badalamenti J.P."/>
            <person name="Herman A."/>
            <person name="Mangelson H."/>
            <person name="Liachko I."/>
            <person name="Sullivan S."/>
            <person name="Sone E.D."/>
            <person name="Koren S."/>
            <person name="Silverstein K.A.T."/>
            <person name="Beckman K.B."/>
            <person name="Gohl D.M."/>
        </authorList>
    </citation>
    <scope>NUCLEOTIDE SEQUENCE</scope>
    <source>
        <strain evidence="1">Duluth1</strain>
        <tissue evidence="1">Whole animal</tissue>
    </source>
</reference>